<accession>A0A7J6RED7</accession>
<sequence length="879" mass="98989">MPSTSTIRLDWVEPTLTDGPSDAKEIATYNWHPSSTTEVPRMVVPGLPPFLVDSRDPPELEYDQGTFFCDENQYRQKESPTESLFQAVAICTPNFDWQEVDIVTDRNNLRKLMRALQPQWDSFDDQSFQIDLDVVGRTVVLTRVGPAESQVFGCGHSFEDQMTTPSPEGSFRRVVSLNLGQVALVVRSEIDAVDGGTWRSVSRKAEWSPMPASRIEIKRGGGLKKGSESPEYWELKTKSFKKRFDWAGAYGQLCLGDVHNLLIARTQWTEVKSMESLTREQVGARGQFFDLFGRLEALLKSILEIVRKHANGSNSRSYVVTWDGRRRKPAPLDLTFSMHTEHSAWTNDDDPEEHFLSWPGTYERPKKKENRRSVLRKGSLLLRLALFGISLVAAITIGSSPVWIPHALKLYQASTLSLTVESLEIIGPFDCVLFKLSDEFCMHGQSVLNVTYDGWEPVTVAYAYGQVVSSGEELDWATLFFPKLRVAPGMRGMMTVQSFLLVSHRKAYIRQIRGHANVSHRFGPFFGRLPPVLDEYRVLDRISSIDIKPTKADGPTNPVEIASYNWPASLRSDIKDARDIPTLEFDSGLYVADENQLNQPDCPMESVFQSVHVLNPGFDWQGVDVVTGSTDLRQLLGFLIPKRVDSSGAFEIDVDVVDNTVVFTRTGPTKAKCFGCGHHFERAMTTDEADGALRRVVSFELGTLKLVVRSEVDALEDGLWKPNDSLVWTKPDNSILEVARSGGPLEGKKGNFVELKTKSVRREFDWVEAYTQMALGDIDVLVLARMHVKTVASLQKFNRQEVARAKIDNNRLFGRLEALLAAILRIIRPKERPGEERSFVIEWDGNSRDLHIRETSHLAEASRLSLAARDLIKPLQVEN</sequence>
<evidence type="ECO:0000313" key="2">
    <source>
        <dbReference type="Proteomes" id="UP000574390"/>
    </source>
</evidence>
<dbReference type="AlphaFoldDB" id="A0A7J6RED7"/>
<proteinExistence type="predicted"/>
<dbReference type="PANTHER" id="PTHR35179">
    <property type="entry name" value="PROTEIN CBG02620"/>
    <property type="match status" value="1"/>
</dbReference>
<dbReference type="PANTHER" id="PTHR35179:SF2">
    <property type="entry name" value="START DOMAIN-CONTAINING PROTEIN"/>
    <property type="match status" value="1"/>
</dbReference>
<dbReference type="Proteomes" id="UP000574390">
    <property type="component" value="Unassembled WGS sequence"/>
</dbReference>
<comment type="caution">
    <text evidence="1">The sequence shown here is derived from an EMBL/GenBank/DDBJ whole genome shotgun (WGS) entry which is preliminary data.</text>
</comment>
<name>A0A7J6RED7_PEROL</name>
<protein>
    <submittedName>
        <fullName evidence="1">Uncharacterized protein</fullName>
    </submittedName>
</protein>
<gene>
    <name evidence="1" type="ORF">FOZ62_011651</name>
</gene>
<dbReference type="EMBL" id="JABANM010022727">
    <property type="protein sequence ID" value="KAF4719108.1"/>
    <property type="molecule type" value="Genomic_DNA"/>
</dbReference>
<evidence type="ECO:0000313" key="1">
    <source>
        <dbReference type="EMBL" id="KAF4719108.1"/>
    </source>
</evidence>
<organism evidence="1 2">
    <name type="scientific">Perkinsus olseni</name>
    <name type="common">Perkinsus atlanticus</name>
    <dbReference type="NCBI Taxonomy" id="32597"/>
    <lineage>
        <taxon>Eukaryota</taxon>
        <taxon>Sar</taxon>
        <taxon>Alveolata</taxon>
        <taxon>Perkinsozoa</taxon>
        <taxon>Perkinsea</taxon>
        <taxon>Perkinsida</taxon>
        <taxon>Perkinsidae</taxon>
        <taxon>Perkinsus</taxon>
    </lineage>
</organism>
<reference evidence="1 2" key="1">
    <citation type="submission" date="2020-04" db="EMBL/GenBank/DDBJ databases">
        <title>Perkinsus olseni comparative genomics.</title>
        <authorList>
            <person name="Bogema D.R."/>
        </authorList>
    </citation>
    <scope>NUCLEOTIDE SEQUENCE [LARGE SCALE GENOMIC DNA]</scope>
    <source>
        <strain evidence="1">ATCC PRA-205</strain>
    </source>
</reference>